<reference evidence="1" key="1">
    <citation type="submission" date="2018-05" db="EMBL/GenBank/DDBJ databases">
        <authorList>
            <person name="Lanie J.A."/>
            <person name="Ng W.-L."/>
            <person name="Kazmierczak K.M."/>
            <person name="Andrzejewski T.M."/>
            <person name="Davidsen T.M."/>
            <person name="Wayne K.J."/>
            <person name="Tettelin H."/>
            <person name="Glass J.I."/>
            <person name="Rusch D."/>
            <person name="Podicherti R."/>
            <person name="Tsui H.-C.T."/>
            <person name="Winkler M.E."/>
        </authorList>
    </citation>
    <scope>NUCLEOTIDE SEQUENCE</scope>
</reference>
<accession>A0A382T3E6</accession>
<sequence>MQVEVSIYDLGGRLVQQLVAQTRGQGRYVE</sequence>
<dbReference type="AlphaFoldDB" id="A0A382T3E6"/>
<feature type="non-terminal residue" evidence="1">
    <location>
        <position position="30"/>
    </location>
</feature>
<dbReference type="EMBL" id="UINC01133577">
    <property type="protein sequence ID" value="SVD16586.1"/>
    <property type="molecule type" value="Genomic_DNA"/>
</dbReference>
<protein>
    <submittedName>
        <fullName evidence="1">Uncharacterized protein</fullName>
    </submittedName>
</protein>
<organism evidence="1">
    <name type="scientific">marine metagenome</name>
    <dbReference type="NCBI Taxonomy" id="408172"/>
    <lineage>
        <taxon>unclassified sequences</taxon>
        <taxon>metagenomes</taxon>
        <taxon>ecological metagenomes</taxon>
    </lineage>
</organism>
<name>A0A382T3E6_9ZZZZ</name>
<proteinExistence type="predicted"/>
<evidence type="ECO:0000313" key="1">
    <source>
        <dbReference type="EMBL" id="SVD16586.1"/>
    </source>
</evidence>
<gene>
    <name evidence="1" type="ORF">METZ01_LOCUS369440</name>
</gene>